<feature type="compositionally biased region" description="Basic and acidic residues" evidence="1">
    <location>
        <begin position="97"/>
        <end position="109"/>
    </location>
</feature>
<comment type="caution">
    <text evidence="3">The sequence shown here is derived from an EMBL/GenBank/DDBJ whole genome shotgun (WGS) entry which is preliminary data.</text>
</comment>
<gene>
    <name evidence="3" type="primary">RAD7</name>
    <name evidence="3" type="ORF">PMZ80_004087</name>
</gene>
<feature type="domain" description="DNA repair protein rhp7 treble clef" evidence="2">
    <location>
        <begin position="145"/>
        <end position="182"/>
    </location>
</feature>
<dbReference type="GO" id="GO:0003677">
    <property type="term" value="F:DNA binding"/>
    <property type="evidence" value="ECO:0007669"/>
    <property type="project" value="UniProtKB-KW"/>
</dbReference>
<dbReference type="InterPro" id="IPR056451">
    <property type="entry name" value="Znf_Tbcl_Rhp7"/>
</dbReference>
<feature type="compositionally biased region" description="Basic and acidic residues" evidence="1">
    <location>
        <begin position="204"/>
        <end position="213"/>
    </location>
</feature>
<dbReference type="Gene3D" id="3.80.10.10">
    <property type="entry name" value="Ribonuclease Inhibitor"/>
    <property type="match status" value="2"/>
</dbReference>
<feature type="compositionally biased region" description="Basic residues" evidence="1">
    <location>
        <begin position="193"/>
        <end position="203"/>
    </location>
</feature>
<evidence type="ECO:0000313" key="3">
    <source>
        <dbReference type="EMBL" id="KAK5943082.1"/>
    </source>
</evidence>
<reference evidence="3 4" key="1">
    <citation type="journal article" date="2023" name="Res Sq">
        <title>Genomic and morphological characterization of Knufia obscura isolated from the Mars 2020 spacecraft assembly facility.</title>
        <authorList>
            <person name="Chander A.M."/>
            <person name="Teixeira M.M."/>
            <person name="Singh N.K."/>
            <person name="Williams M.P."/>
            <person name="Parker C.W."/>
            <person name="Leo P."/>
            <person name="Stajich J.E."/>
            <person name="Torok T."/>
            <person name="Tighe S."/>
            <person name="Mason C.E."/>
            <person name="Venkateswaran K."/>
        </authorList>
    </citation>
    <scope>NUCLEOTIDE SEQUENCE [LARGE SCALE GENOMIC DNA]</scope>
    <source>
        <strain evidence="3 4">CCFEE 5817</strain>
    </source>
</reference>
<dbReference type="InterPro" id="IPR032675">
    <property type="entry name" value="LRR_dom_sf"/>
</dbReference>
<dbReference type="SMART" id="SM00367">
    <property type="entry name" value="LRR_CC"/>
    <property type="match status" value="5"/>
</dbReference>
<dbReference type="GeneID" id="89997536"/>
<dbReference type="RefSeq" id="XP_064731172.1">
    <property type="nucleotide sequence ID" value="XM_064872514.1"/>
</dbReference>
<proteinExistence type="predicted"/>
<feature type="region of interest" description="Disordered" evidence="1">
    <location>
        <begin position="63"/>
        <end position="129"/>
    </location>
</feature>
<sequence>MWCNLLVHRQPRGAPLGKMSRRRSNGNAIRGPQSALTDFLASHNISAQQINLDYQARVQDAQRQAEAAAAETAAEAHEEVSDQEEDAAERKKRKRKEEKAIAKIKASKEFKKRKFEHQQDDPDADSDSDALARDMLKKPKAPPKPGQFANCEVCEKRFTVTPYTLSGQDGGLLCTKCGKEIKDEKKKSDNAAKKKKQAPRVRKRQQESDRMMGDVRPGAKSLVEVCVKKVADVVNDIEEFGDIPQNLLDRLSQILSKKRVLNPRTLQLFLQPGIDRIAVYDCAKLETEDFEKIFAFMPDVERINLRFAGQLKDEALRYMIEKNPKITHLQLGATNLVSDEVWTELFLTRGSQLESLKLSELNDSMKDSTVQVLAESCTNLKRLKLRSCPHMTEASINSISTLTTLEHLTLAVAQDSPPDILVNLITNLGPKLKTLCLEDYYYADDAVLEAIKNTCTHLKKLRLTGSSSFTDLTLSSLFDSNSGNPPIPFIDLSSNRDVEYQNPVADDNDTEEDPIGFGSTAMKALMSHSGSKMTRLDLHSNRHISHDALTTVFDGKIQYPELRDIDLSFVSHVDDVVMTGIFRSCPKLEKLTVFACFSAKEVVIPQGIAVIGLPNAQSAVEIMGDA</sequence>
<dbReference type="Pfam" id="PF23550">
    <property type="entry name" value="zf_Tbcl_Rhp7"/>
    <property type="match status" value="1"/>
</dbReference>
<dbReference type="PANTHER" id="PTHR13318">
    <property type="entry name" value="PARTNER OF PAIRED, ISOFORM B-RELATED"/>
    <property type="match status" value="1"/>
</dbReference>
<dbReference type="PANTHER" id="PTHR13318:SF234">
    <property type="entry name" value="RNI-LIKE PROTEIN"/>
    <property type="match status" value="1"/>
</dbReference>
<feature type="region of interest" description="Disordered" evidence="1">
    <location>
        <begin position="184"/>
        <end position="214"/>
    </location>
</feature>
<name>A0ABR0RR16_9EURO</name>
<organism evidence="3 4">
    <name type="scientific">Knufia obscura</name>
    <dbReference type="NCBI Taxonomy" id="1635080"/>
    <lineage>
        <taxon>Eukaryota</taxon>
        <taxon>Fungi</taxon>
        <taxon>Dikarya</taxon>
        <taxon>Ascomycota</taxon>
        <taxon>Pezizomycotina</taxon>
        <taxon>Eurotiomycetes</taxon>
        <taxon>Chaetothyriomycetidae</taxon>
        <taxon>Chaetothyriales</taxon>
        <taxon>Trichomeriaceae</taxon>
        <taxon>Knufia</taxon>
    </lineage>
</organism>
<accession>A0ABR0RR16</accession>
<protein>
    <submittedName>
        <fullName evidence="3">UV-damaged DNA-binding protein rad7</fullName>
    </submittedName>
</protein>
<evidence type="ECO:0000256" key="1">
    <source>
        <dbReference type="SAM" id="MobiDB-lite"/>
    </source>
</evidence>
<dbReference type="EMBL" id="JAVHJV010000004">
    <property type="protein sequence ID" value="KAK5943082.1"/>
    <property type="molecule type" value="Genomic_DNA"/>
</dbReference>
<dbReference type="Proteomes" id="UP001334248">
    <property type="component" value="Unassembled WGS sequence"/>
</dbReference>
<dbReference type="SUPFAM" id="SSF52047">
    <property type="entry name" value="RNI-like"/>
    <property type="match status" value="1"/>
</dbReference>
<evidence type="ECO:0000313" key="4">
    <source>
        <dbReference type="Proteomes" id="UP001334248"/>
    </source>
</evidence>
<evidence type="ECO:0000259" key="2">
    <source>
        <dbReference type="Pfam" id="PF23550"/>
    </source>
</evidence>
<keyword evidence="4" id="KW-1185">Reference proteome</keyword>
<feature type="compositionally biased region" description="Low complexity" evidence="1">
    <location>
        <begin position="63"/>
        <end position="73"/>
    </location>
</feature>
<dbReference type="InterPro" id="IPR006553">
    <property type="entry name" value="Leu-rich_rpt_Cys-con_subtyp"/>
</dbReference>
<keyword evidence="3" id="KW-0238">DNA-binding</keyword>